<dbReference type="GO" id="GO:0005886">
    <property type="term" value="C:plasma membrane"/>
    <property type="evidence" value="ECO:0007669"/>
    <property type="project" value="UniProtKB-SubCell"/>
</dbReference>
<keyword evidence="6 11" id="KW-0375">Hydrogen ion transport</keyword>
<evidence type="ECO:0000256" key="3">
    <source>
        <dbReference type="ARBA" id="ARBA00022448"/>
    </source>
</evidence>
<sequence length="269" mass="29577">MTFLATTPILAAESDGFHAPSIDDFFPPAIWFDGTWFEINRITLVRFVALIALLLVFGIAAKRATLVPGRFQAAIEWILDFCRYSITYDTLGEKDGKKYVPLITAIFCSVFFFNITGVIPFLNIAGTSVIGLPLIFALWAYVMYFGAGIKKLGLGKFLKVNLLPAGVPKGLYLLLTPIEFLQLVIIRPATLMIRLLANMMAGHLLLALCFAGTQYLLFSAEGGLKVFGVVTFAGGFAFFLLEIFVAALQAYVFAILTALYIQMSSAEEH</sequence>
<keyword evidence="4 11" id="KW-0138">CF(0)</keyword>
<evidence type="ECO:0000256" key="12">
    <source>
        <dbReference type="RuleBase" id="RU000483"/>
    </source>
</evidence>
<feature type="transmembrane region" description="Helical" evidence="11">
    <location>
        <begin position="128"/>
        <end position="149"/>
    </location>
</feature>
<evidence type="ECO:0000256" key="6">
    <source>
        <dbReference type="ARBA" id="ARBA00022781"/>
    </source>
</evidence>
<feature type="transmembrane region" description="Helical" evidence="11">
    <location>
        <begin position="237"/>
        <end position="261"/>
    </location>
</feature>
<dbReference type="SUPFAM" id="SSF81336">
    <property type="entry name" value="F1F0 ATP synthase subunit A"/>
    <property type="match status" value="1"/>
</dbReference>
<evidence type="ECO:0000256" key="11">
    <source>
        <dbReference type="HAMAP-Rule" id="MF_01393"/>
    </source>
</evidence>
<keyword evidence="11" id="KW-1003">Cell membrane</keyword>
<dbReference type="Gene3D" id="1.20.120.220">
    <property type="entry name" value="ATP synthase, F0 complex, subunit A"/>
    <property type="match status" value="1"/>
</dbReference>
<dbReference type="AlphaFoldDB" id="A0A2M8W1K8"/>
<feature type="transmembrane region" description="Helical" evidence="11">
    <location>
        <begin position="40"/>
        <end position="61"/>
    </location>
</feature>
<evidence type="ECO:0000313" key="13">
    <source>
        <dbReference type="EMBL" id="PJI84788.1"/>
    </source>
</evidence>
<keyword evidence="14" id="KW-1185">Reference proteome</keyword>
<evidence type="ECO:0000256" key="1">
    <source>
        <dbReference type="ARBA" id="ARBA00004141"/>
    </source>
</evidence>
<protein>
    <recommendedName>
        <fullName evidence="11 12">ATP synthase subunit a</fullName>
    </recommendedName>
    <alternativeName>
        <fullName evidence="11">ATP synthase F0 sector subunit a</fullName>
    </alternativeName>
    <alternativeName>
        <fullName evidence="11">F-ATPase subunit 6</fullName>
    </alternativeName>
</protein>
<dbReference type="Proteomes" id="UP000231586">
    <property type="component" value="Unassembled WGS sequence"/>
</dbReference>
<feature type="transmembrane region" description="Helical" evidence="11">
    <location>
        <begin position="195"/>
        <end position="217"/>
    </location>
</feature>
<dbReference type="CDD" id="cd00310">
    <property type="entry name" value="ATP-synt_Fo_a_6"/>
    <property type="match status" value="1"/>
</dbReference>
<keyword evidence="7 11" id="KW-1133">Transmembrane helix</keyword>
<evidence type="ECO:0000256" key="8">
    <source>
        <dbReference type="ARBA" id="ARBA00023065"/>
    </source>
</evidence>
<comment type="similarity">
    <text evidence="2 11 12">Belongs to the ATPase A chain family.</text>
</comment>
<proteinExistence type="inferred from homology"/>
<evidence type="ECO:0000256" key="4">
    <source>
        <dbReference type="ARBA" id="ARBA00022547"/>
    </source>
</evidence>
<comment type="subcellular location">
    <subcellularLocation>
        <location evidence="11 12">Cell membrane</location>
        <topology evidence="11 12">Multi-pass membrane protein</topology>
    </subcellularLocation>
    <subcellularLocation>
        <location evidence="1">Membrane</location>
        <topology evidence="1">Multi-pass membrane protein</topology>
    </subcellularLocation>
</comment>
<comment type="function">
    <text evidence="11 12">Key component of the proton channel; it plays a direct role in the translocation of protons across the membrane.</text>
</comment>
<keyword evidence="3 11" id="KW-0813">Transport</keyword>
<dbReference type="EMBL" id="PGTZ01000014">
    <property type="protein sequence ID" value="PJI84788.1"/>
    <property type="molecule type" value="Genomic_DNA"/>
</dbReference>
<evidence type="ECO:0000256" key="7">
    <source>
        <dbReference type="ARBA" id="ARBA00022989"/>
    </source>
</evidence>
<comment type="caution">
    <text evidence="13">The sequence shown here is derived from an EMBL/GenBank/DDBJ whole genome shotgun (WGS) entry which is preliminary data.</text>
</comment>
<dbReference type="PRINTS" id="PR00123">
    <property type="entry name" value="ATPASEA"/>
</dbReference>
<keyword evidence="9 11" id="KW-0472">Membrane</keyword>
<dbReference type="PANTHER" id="PTHR11410">
    <property type="entry name" value="ATP SYNTHASE SUBUNIT A"/>
    <property type="match status" value="1"/>
</dbReference>
<dbReference type="InterPro" id="IPR000568">
    <property type="entry name" value="ATP_synth_F0_asu"/>
</dbReference>
<organism evidence="13 14">
    <name type="scientific">Luteimicrobium subarcticum</name>
    <dbReference type="NCBI Taxonomy" id="620910"/>
    <lineage>
        <taxon>Bacteria</taxon>
        <taxon>Bacillati</taxon>
        <taxon>Actinomycetota</taxon>
        <taxon>Actinomycetes</taxon>
        <taxon>Micrococcales</taxon>
        <taxon>Luteimicrobium</taxon>
    </lineage>
</organism>
<dbReference type="PANTHER" id="PTHR11410:SF0">
    <property type="entry name" value="ATP SYNTHASE SUBUNIT A"/>
    <property type="match status" value="1"/>
</dbReference>
<dbReference type="RefSeq" id="WP_170044724.1">
    <property type="nucleotide sequence ID" value="NZ_PGTZ01000014.1"/>
</dbReference>
<evidence type="ECO:0000256" key="9">
    <source>
        <dbReference type="ARBA" id="ARBA00023136"/>
    </source>
</evidence>
<dbReference type="HAMAP" id="MF_01393">
    <property type="entry name" value="ATP_synth_a_bact"/>
    <property type="match status" value="1"/>
</dbReference>
<name>A0A2M8W1K8_9MICO</name>
<dbReference type="GO" id="GO:0045259">
    <property type="term" value="C:proton-transporting ATP synthase complex"/>
    <property type="evidence" value="ECO:0007669"/>
    <property type="project" value="UniProtKB-KW"/>
</dbReference>
<feature type="transmembrane region" description="Helical" evidence="11">
    <location>
        <begin position="99"/>
        <end position="122"/>
    </location>
</feature>
<evidence type="ECO:0000256" key="2">
    <source>
        <dbReference type="ARBA" id="ARBA00006810"/>
    </source>
</evidence>
<keyword evidence="5 11" id="KW-0812">Transmembrane</keyword>
<dbReference type="GO" id="GO:0046933">
    <property type="term" value="F:proton-transporting ATP synthase activity, rotational mechanism"/>
    <property type="evidence" value="ECO:0007669"/>
    <property type="project" value="UniProtKB-UniRule"/>
</dbReference>
<evidence type="ECO:0000256" key="5">
    <source>
        <dbReference type="ARBA" id="ARBA00022692"/>
    </source>
</evidence>
<dbReference type="InterPro" id="IPR035908">
    <property type="entry name" value="F0_ATP_A_sf"/>
</dbReference>
<evidence type="ECO:0000256" key="10">
    <source>
        <dbReference type="ARBA" id="ARBA00023310"/>
    </source>
</evidence>
<keyword evidence="8 11" id="KW-0406">Ion transport</keyword>
<dbReference type="NCBIfam" id="TIGR01131">
    <property type="entry name" value="ATP_synt_6_or_A"/>
    <property type="match status" value="1"/>
</dbReference>
<dbReference type="Pfam" id="PF00119">
    <property type="entry name" value="ATP-synt_A"/>
    <property type="match status" value="1"/>
</dbReference>
<keyword evidence="10 11" id="KW-0066">ATP synthesis</keyword>
<accession>A0A2M8W1K8</accession>
<gene>
    <name evidence="11" type="primary">atpB</name>
    <name evidence="13" type="ORF">CLV34_3246</name>
</gene>
<reference evidence="13 14" key="1">
    <citation type="submission" date="2017-11" db="EMBL/GenBank/DDBJ databases">
        <title>Genomic Encyclopedia of Archaeal and Bacterial Type Strains, Phase II (KMG-II): From Individual Species to Whole Genera.</title>
        <authorList>
            <person name="Goeker M."/>
        </authorList>
    </citation>
    <scope>NUCLEOTIDE SEQUENCE [LARGE SCALE GENOMIC DNA]</scope>
    <source>
        <strain evidence="13 14">DSM 22413</strain>
    </source>
</reference>
<evidence type="ECO:0000313" key="14">
    <source>
        <dbReference type="Proteomes" id="UP000231586"/>
    </source>
</evidence>
<dbReference type="InterPro" id="IPR045083">
    <property type="entry name" value="ATP_synth_F0_asu_bact/mt"/>
</dbReference>